<reference evidence="2 3" key="1">
    <citation type="submission" date="2020-08" db="EMBL/GenBank/DDBJ databases">
        <title>Genomic Encyclopedia of Type Strains, Phase IV (KMG-IV): sequencing the most valuable type-strain genomes for metagenomic binning, comparative biology and taxonomic classification.</title>
        <authorList>
            <person name="Goeker M."/>
        </authorList>
    </citation>
    <scope>NUCLEOTIDE SEQUENCE [LARGE SCALE GENOMIC DNA]</scope>
    <source>
        <strain evidence="2 3">DSM 23562</strain>
    </source>
</reference>
<dbReference type="InterPro" id="IPR012334">
    <property type="entry name" value="Pectin_lyas_fold"/>
</dbReference>
<sequence>MKTALLLASLLPFVQGTPTKVMPSPASKTFVYMVDQTSTTQPQTWTHRVAEAGDYQLGMAWVETLSGEEVEVTIRVGKRALRTVKVRPGLAPTRLETRLEGLAAGDEIRVTATPKNARYRLGFQLALCTPTFPGAKVFQVRDFGAVGDGVTDDFAAIQRAVAATRQADSAILRFDGSKTYRAVGLRDFTEEALFALKGAKNLKIEGGGARVVLHPPDSFAQLDDAENVQLDGFQIDYDPKPYYQGTIRKVDVEAMTIDLEVPERYPVPEVGKNEFRAAFFGRSFFPDSPGARTGRGDNLYIEEVTRLDSERRVRLHIRPSALNSATPDAVMKPRMRRAAEQGATEFVVPHVKYAHRGRVNLITRSARVLFSNLRYESSPHFWSLITHNTGPITLRNMDLKMAHPETELFVSWRDGLHIKNSRWGVLIEDSDWDGAATYDDSFAIYSRAQKLVEVAGTTLTLTPTFESKEPFLWRKGDWASVWSPNQQNLRGMARVVAVDATSTGQTFRVTLESLPTAAAAGDIVLHEESLNRGSVIRRCSTSDIGTDSSSTRFRCADVTFENNHFEDFRFWFHAGSNGPRPRNIVLKNNWISNQETGELLFQQGLDCLLQDNQLVDVTLKFTDGSSNMREENNRSIKKKKT</sequence>
<dbReference type="SUPFAM" id="SSF51126">
    <property type="entry name" value="Pectin lyase-like"/>
    <property type="match status" value="1"/>
</dbReference>
<gene>
    <name evidence="2" type="ORF">HNQ39_001908</name>
</gene>
<dbReference type="InterPro" id="IPR011050">
    <property type="entry name" value="Pectin_lyase_fold/virulence"/>
</dbReference>
<keyword evidence="3" id="KW-1185">Reference proteome</keyword>
<evidence type="ECO:0000259" key="1">
    <source>
        <dbReference type="Pfam" id="PF12708"/>
    </source>
</evidence>
<feature type="domain" description="Rhamnogalacturonase A/B/Epimerase-like pectate lyase" evidence="1">
    <location>
        <begin position="138"/>
        <end position="166"/>
    </location>
</feature>
<dbReference type="EMBL" id="JACHGW010000002">
    <property type="protein sequence ID" value="MBB6050117.1"/>
    <property type="molecule type" value="Genomic_DNA"/>
</dbReference>
<evidence type="ECO:0000313" key="3">
    <source>
        <dbReference type="Proteomes" id="UP000520814"/>
    </source>
</evidence>
<protein>
    <recommendedName>
        <fullName evidence="1">Rhamnogalacturonase A/B/Epimerase-like pectate lyase domain-containing protein</fullName>
    </recommendedName>
</protein>
<dbReference type="Proteomes" id="UP000520814">
    <property type="component" value="Unassembled WGS sequence"/>
</dbReference>
<proteinExistence type="predicted"/>
<dbReference type="AlphaFoldDB" id="A0A7W9W717"/>
<accession>A0A7W9W717</accession>
<comment type="caution">
    <text evidence="2">The sequence shown here is derived from an EMBL/GenBank/DDBJ whole genome shotgun (WGS) entry which is preliminary data.</text>
</comment>
<dbReference type="RefSeq" id="WP_221289935.1">
    <property type="nucleotide sequence ID" value="NZ_JACHGW010000002.1"/>
</dbReference>
<dbReference type="Gene3D" id="2.160.20.10">
    <property type="entry name" value="Single-stranded right-handed beta-helix, Pectin lyase-like"/>
    <property type="match status" value="2"/>
</dbReference>
<organism evidence="2 3">
    <name type="scientific">Armatimonas rosea</name>
    <dbReference type="NCBI Taxonomy" id="685828"/>
    <lineage>
        <taxon>Bacteria</taxon>
        <taxon>Bacillati</taxon>
        <taxon>Armatimonadota</taxon>
        <taxon>Armatimonadia</taxon>
        <taxon>Armatimonadales</taxon>
        <taxon>Armatimonadaceae</taxon>
        <taxon>Armatimonas</taxon>
    </lineage>
</organism>
<dbReference type="InterPro" id="IPR024535">
    <property type="entry name" value="RHGA/B-epi-like_pectate_lyase"/>
</dbReference>
<evidence type="ECO:0000313" key="2">
    <source>
        <dbReference type="EMBL" id="MBB6050117.1"/>
    </source>
</evidence>
<dbReference type="Pfam" id="PF12708">
    <property type="entry name" value="Pect-lyase_RHGA_epim"/>
    <property type="match status" value="1"/>
</dbReference>
<name>A0A7W9W717_ARMRO</name>